<proteinExistence type="predicted"/>
<dbReference type="KEGG" id="mmob:F6R98_20390"/>
<dbReference type="EMBL" id="CP044205">
    <property type="protein sequence ID" value="QFY44695.1"/>
    <property type="molecule type" value="Genomic_DNA"/>
</dbReference>
<dbReference type="Proteomes" id="UP000325755">
    <property type="component" value="Chromosome"/>
</dbReference>
<feature type="compositionally biased region" description="Basic and acidic residues" evidence="1">
    <location>
        <begin position="15"/>
        <end position="25"/>
    </location>
</feature>
<dbReference type="AlphaFoldDB" id="A0A5Q0BL75"/>
<accession>A0A5Q0BL75</accession>
<protein>
    <submittedName>
        <fullName evidence="2">Uncharacterized protein</fullName>
    </submittedName>
</protein>
<sequence length="126" mass="14052">MIKKSLADWWAETHPSPKNEQKQHAGADSAAQETVEALYEKLGKLPAVDESVETIRREMAAVYRDMRSGRIDCLDGTRLAYVLDLVRKSHETNVTRDRLGAIEKAMGLSSDTRPDWLGLPSDDGVL</sequence>
<name>A0A5Q0BL75_9GAMM</name>
<gene>
    <name evidence="2" type="ORF">F6R98_20390</name>
</gene>
<dbReference type="InParanoid" id="A0A5Q0BL75"/>
<evidence type="ECO:0000313" key="3">
    <source>
        <dbReference type="Proteomes" id="UP000325755"/>
    </source>
</evidence>
<dbReference type="RefSeq" id="WP_153250659.1">
    <property type="nucleotide sequence ID" value="NZ_CP044205.1"/>
</dbReference>
<feature type="region of interest" description="Disordered" evidence="1">
    <location>
        <begin position="1"/>
        <end position="32"/>
    </location>
</feature>
<keyword evidence="3" id="KW-1185">Reference proteome</keyword>
<evidence type="ECO:0000313" key="2">
    <source>
        <dbReference type="EMBL" id="QFY44695.1"/>
    </source>
</evidence>
<organism evidence="2 3">
    <name type="scientific">Candidatus Methylospira mobilis</name>
    <dbReference type="NCBI Taxonomy" id="1808979"/>
    <lineage>
        <taxon>Bacteria</taxon>
        <taxon>Pseudomonadati</taxon>
        <taxon>Pseudomonadota</taxon>
        <taxon>Gammaproteobacteria</taxon>
        <taxon>Methylococcales</taxon>
        <taxon>Methylococcaceae</taxon>
        <taxon>Candidatus Methylospira</taxon>
    </lineage>
</organism>
<reference evidence="2 3" key="1">
    <citation type="submission" date="2019-09" db="EMBL/GenBank/DDBJ databases">
        <title>Ecophysiology of the spiral-shaped methanotroph Methylospira mobilis as revealed by the complete genome sequence.</title>
        <authorList>
            <person name="Oshkin I.Y."/>
            <person name="Dedysh S.N."/>
            <person name="Miroshnikov K."/>
            <person name="Danilova O.V."/>
            <person name="Hakobyan A."/>
            <person name="Liesack W."/>
        </authorList>
    </citation>
    <scope>NUCLEOTIDE SEQUENCE [LARGE SCALE GENOMIC DNA]</scope>
    <source>
        <strain evidence="2 3">Shm1</strain>
    </source>
</reference>
<evidence type="ECO:0000256" key="1">
    <source>
        <dbReference type="SAM" id="MobiDB-lite"/>
    </source>
</evidence>
<dbReference type="OrthoDB" id="5567062at2"/>